<evidence type="ECO:0008006" key="3">
    <source>
        <dbReference type="Google" id="ProtNLM"/>
    </source>
</evidence>
<dbReference type="AlphaFoldDB" id="A0A0V8JN06"/>
<dbReference type="RefSeq" id="WP_025911548.1">
    <property type="nucleotide sequence ID" value="NZ_KQ758639.1"/>
</dbReference>
<dbReference type="Pfam" id="PF14038">
    <property type="entry name" value="YqzE"/>
    <property type="match status" value="1"/>
</dbReference>
<name>A0A0V8JN06_9BACI</name>
<protein>
    <recommendedName>
        <fullName evidence="3">YqzE family protein</fullName>
    </recommendedName>
</protein>
<organism evidence="1 2">
    <name type="scientific">Priestia veravalensis</name>
    <dbReference type="NCBI Taxonomy" id="1414648"/>
    <lineage>
        <taxon>Bacteria</taxon>
        <taxon>Bacillati</taxon>
        <taxon>Bacillota</taxon>
        <taxon>Bacilli</taxon>
        <taxon>Bacillales</taxon>
        <taxon>Bacillaceae</taxon>
        <taxon>Priestia</taxon>
    </lineage>
</organism>
<dbReference type="Proteomes" id="UP000053681">
    <property type="component" value="Unassembled WGS sequence"/>
</dbReference>
<dbReference type="InterPro" id="IPR025622">
    <property type="entry name" value="YqzE"/>
</dbReference>
<gene>
    <name evidence="1" type="ORF">AS180_07610</name>
</gene>
<reference evidence="1 2" key="1">
    <citation type="submission" date="2015-11" db="EMBL/GenBank/DDBJ databases">
        <title>Bacillus caseinolyticus sp nov.</title>
        <authorList>
            <person name="Dastager S.G."/>
            <person name="Mawlankar R."/>
        </authorList>
    </citation>
    <scope>NUCLEOTIDE SEQUENCE [LARGE SCALE GENOMIC DNA]</scope>
    <source>
        <strain evidence="1 2">SGD-V-76</strain>
    </source>
</reference>
<proteinExistence type="predicted"/>
<dbReference type="GeneID" id="93683694"/>
<comment type="caution">
    <text evidence="1">The sequence shown here is derived from an EMBL/GenBank/DDBJ whole genome shotgun (WGS) entry which is preliminary data.</text>
</comment>
<dbReference type="EMBL" id="LNQP01000023">
    <property type="protein sequence ID" value="KSU88437.1"/>
    <property type="molecule type" value="Genomic_DNA"/>
</dbReference>
<sequence length="63" mass="7905">MKTNDYVKYVTQQLVQYMDQPKEIRKTKRIEKKKTRDPFFNRWFGMIPLSFQIWYRNTKKGKK</sequence>
<evidence type="ECO:0000313" key="1">
    <source>
        <dbReference type="EMBL" id="KSU88437.1"/>
    </source>
</evidence>
<accession>A0A0V8JN06</accession>
<evidence type="ECO:0000313" key="2">
    <source>
        <dbReference type="Proteomes" id="UP000053681"/>
    </source>
</evidence>
<keyword evidence="2" id="KW-1185">Reference proteome</keyword>